<reference evidence="2" key="2">
    <citation type="submission" date="2015-01" db="EMBL/GenBank/DDBJ databases">
        <title>Evolutionary Origins and Diversification of the Mycorrhizal Mutualists.</title>
        <authorList>
            <consortium name="DOE Joint Genome Institute"/>
            <consortium name="Mycorrhizal Genomics Consortium"/>
            <person name="Kohler A."/>
            <person name="Kuo A."/>
            <person name="Nagy L.G."/>
            <person name="Floudas D."/>
            <person name="Copeland A."/>
            <person name="Barry K.W."/>
            <person name="Cichocki N."/>
            <person name="Veneault-Fourrey C."/>
            <person name="LaButti K."/>
            <person name="Lindquist E.A."/>
            <person name="Lipzen A."/>
            <person name="Lundell T."/>
            <person name="Morin E."/>
            <person name="Murat C."/>
            <person name="Riley R."/>
            <person name="Ohm R."/>
            <person name="Sun H."/>
            <person name="Tunlid A."/>
            <person name="Henrissat B."/>
            <person name="Grigoriev I.V."/>
            <person name="Hibbett D.S."/>
            <person name="Martin F."/>
        </authorList>
    </citation>
    <scope>NUCLEOTIDE SEQUENCE [LARGE SCALE GENOMIC DNA]</scope>
    <source>
        <strain evidence="2">h7</strain>
    </source>
</reference>
<organism evidence="1 2">
    <name type="scientific">Hebeloma cylindrosporum</name>
    <dbReference type="NCBI Taxonomy" id="76867"/>
    <lineage>
        <taxon>Eukaryota</taxon>
        <taxon>Fungi</taxon>
        <taxon>Dikarya</taxon>
        <taxon>Basidiomycota</taxon>
        <taxon>Agaricomycotina</taxon>
        <taxon>Agaricomycetes</taxon>
        <taxon>Agaricomycetidae</taxon>
        <taxon>Agaricales</taxon>
        <taxon>Agaricineae</taxon>
        <taxon>Hymenogastraceae</taxon>
        <taxon>Hebeloma</taxon>
    </lineage>
</organism>
<dbReference type="OrthoDB" id="2992500at2759"/>
<dbReference type="AlphaFoldDB" id="A0A0C3C258"/>
<proteinExistence type="predicted"/>
<sequence>MPRTSTDYTQYLSDELLVSIFSNLISSIAILPPAFGDSRLQLMAVSQRWKYIILGSSTFWDTIVKLPRSPEVCPQLSEISEQWLRKRWNDGHILSSFLLQPSQDFVHINQPGPWDCTERFRIVEDGILPMAGHTTVLYCTLSTKDGIDAFFSIPSGSFKFLERLSISVPVLPTRALAHATAATLTEGLDHFDAFHRWPRLRSAVISIMNGINPLAFKLPWYQFTELDMLHTILSPYLFMQVLSSCAPSLKDGSFAIRFEEIVPSTASSRKDTFDIVKPRFLQNLRLRLIDPTLDTRIFPRIHLTALSHLRIELVQDRLKEGWTMPIYKKLLSKSSNVLKSLGFWDAPFRGYRDEEAEYPTLIYTPSSSHQDLDELFAILPNLQHLHLPIGVYIQKSAADKIAQGTLLPSLTSLDTSSTVGVDILGIVERRNELAYHLTGSIGSSKLDHARAATGIYPTFISRVLLLTPSSNFLRVERAKRFLLSSSSSQRTALDIQYANFQVSL</sequence>
<keyword evidence="2" id="KW-1185">Reference proteome</keyword>
<accession>A0A0C3C258</accession>
<dbReference type="STRING" id="686832.A0A0C3C258"/>
<dbReference type="HOGENOM" id="CLU_043415_0_0_1"/>
<evidence type="ECO:0000313" key="2">
    <source>
        <dbReference type="Proteomes" id="UP000053424"/>
    </source>
</evidence>
<evidence type="ECO:0000313" key="1">
    <source>
        <dbReference type="EMBL" id="KIM37701.1"/>
    </source>
</evidence>
<reference evidence="1 2" key="1">
    <citation type="submission" date="2014-04" db="EMBL/GenBank/DDBJ databases">
        <authorList>
            <consortium name="DOE Joint Genome Institute"/>
            <person name="Kuo A."/>
            <person name="Gay G."/>
            <person name="Dore J."/>
            <person name="Kohler A."/>
            <person name="Nagy L.G."/>
            <person name="Floudas D."/>
            <person name="Copeland A."/>
            <person name="Barry K.W."/>
            <person name="Cichocki N."/>
            <person name="Veneault-Fourrey C."/>
            <person name="LaButti K."/>
            <person name="Lindquist E.A."/>
            <person name="Lipzen A."/>
            <person name="Lundell T."/>
            <person name="Morin E."/>
            <person name="Murat C."/>
            <person name="Sun H."/>
            <person name="Tunlid A."/>
            <person name="Henrissat B."/>
            <person name="Grigoriev I.V."/>
            <person name="Hibbett D.S."/>
            <person name="Martin F."/>
            <person name="Nordberg H.P."/>
            <person name="Cantor M.N."/>
            <person name="Hua S.X."/>
        </authorList>
    </citation>
    <scope>NUCLEOTIDE SEQUENCE [LARGE SCALE GENOMIC DNA]</scope>
    <source>
        <strain evidence="2">h7</strain>
    </source>
</reference>
<name>A0A0C3C258_HEBCY</name>
<dbReference type="EMBL" id="KN831795">
    <property type="protein sequence ID" value="KIM37701.1"/>
    <property type="molecule type" value="Genomic_DNA"/>
</dbReference>
<evidence type="ECO:0008006" key="3">
    <source>
        <dbReference type="Google" id="ProtNLM"/>
    </source>
</evidence>
<protein>
    <recommendedName>
        <fullName evidence="3">F-box domain-containing protein</fullName>
    </recommendedName>
</protein>
<dbReference type="Proteomes" id="UP000053424">
    <property type="component" value="Unassembled WGS sequence"/>
</dbReference>
<gene>
    <name evidence="1" type="ORF">M413DRAFT_30641</name>
</gene>